<feature type="transmembrane region" description="Helical" evidence="1">
    <location>
        <begin position="721"/>
        <end position="742"/>
    </location>
</feature>
<feature type="transmembrane region" description="Helical" evidence="1">
    <location>
        <begin position="748"/>
        <end position="771"/>
    </location>
</feature>
<gene>
    <name evidence="2" type="ORF">DERYTH_LOCUS5445</name>
</gene>
<protein>
    <submittedName>
        <fullName evidence="2">10930_t:CDS:1</fullName>
    </submittedName>
</protein>
<evidence type="ECO:0000313" key="2">
    <source>
        <dbReference type="EMBL" id="CAG8554778.1"/>
    </source>
</evidence>
<dbReference type="AlphaFoldDB" id="A0A9N9B8D7"/>
<dbReference type="Proteomes" id="UP000789405">
    <property type="component" value="Unassembled WGS sequence"/>
</dbReference>
<accession>A0A9N9B8D7</accession>
<organism evidence="2 3">
    <name type="scientific">Dentiscutata erythropus</name>
    <dbReference type="NCBI Taxonomy" id="1348616"/>
    <lineage>
        <taxon>Eukaryota</taxon>
        <taxon>Fungi</taxon>
        <taxon>Fungi incertae sedis</taxon>
        <taxon>Mucoromycota</taxon>
        <taxon>Glomeromycotina</taxon>
        <taxon>Glomeromycetes</taxon>
        <taxon>Diversisporales</taxon>
        <taxon>Gigasporaceae</taxon>
        <taxon>Dentiscutata</taxon>
    </lineage>
</organism>
<comment type="caution">
    <text evidence="2">The sequence shown here is derived from an EMBL/GenBank/DDBJ whole genome shotgun (WGS) entry which is preliminary data.</text>
</comment>
<dbReference type="EMBL" id="CAJVPY010002276">
    <property type="protein sequence ID" value="CAG8554778.1"/>
    <property type="molecule type" value="Genomic_DNA"/>
</dbReference>
<name>A0A9N9B8D7_9GLOM</name>
<proteinExistence type="predicted"/>
<reference evidence="2" key="1">
    <citation type="submission" date="2021-06" db="EMBL/GenBank/DDBJ databases">
        <authorList>
            <person name="Kallberg Y."/>
            <person name="Tangrot J."/>
            <person name="Rosling A."/>
        </authorList>
    </citation>
    <scope>NUCLEOTIDE SEQUENCE</scope>
    <source>
        <strain evidence="2">MA453B</strain>
    </source>
</reference>
<keyword evidence="1" id="KW-0812">Transmembrane</keyword>
<keyword evidence="1" id="KW-0472">Membrane</keyword>
<keyword evidence="1" id="KW-1133">Transmembrane helix</keyword>
<feature type="transmembrane region" description="Helical" evidence="1">
    <location>
        <begin position="12"/>
        <end position="30"/>
    </location>
</feature>
<evidence type="ECO:0000256" key="1">
    <source>
        <dbReference type="SAM" id="Phobius"/>
    </source>
</evidence>
<feature type="transmembrane region" description="Helical" evidence="1">
    <location>
        <begin position="860"/>
        <end position="879"/>
    </location>
</feature>
<evidence type="ECO:0000313" key="3">
    <source>
        <dbReference type="Proteomes" id="UP000789405"/>
    </source>
</evidence>
<feature type="transmembrane region" description="Helical" evidence="1">
    <location>
        <begin position="783"/>
        <end position="804"/>
    </location>
</feature>
<dbReference type="OrthoDB" id="2417740at2759"/>
<feature type="transmembrane region" description="Helical" evidence="1">
    <location>
        <begin position="695"/>
        <end position="714"/>
    </location>
</feature>
<feature type="non-terminal residue" evidence="2">
    <location>
        <position position="934"/>
    </location>
</feature>
<sequence length="934" mass="106303">MFPKHNNLGKNLLLSYCFIYLLCNFAVYGYNVIYSSKKNDLQYKNFDVNSSYEGALVIKIFDDYNNNSYKAIHTLLPNGSTTYIDLDFADKNITINRIFPLTMSLYFLLYDDIVNNNKQVTGMLIDWNNYIIKDNLFITNGSITNHPSLDLILGTRLSSFLIYNQIENYINWILYNLQQGDINFVATNSFQLSINSTLQSVFSMVDGNFGFVTTEVSSYYYSTLNTTISTIYLHYSFLSLSTFSISENFLLYSAKNVSNLAFISCSSSYSEDGNTCMMTLDENFTKQIITTYQIDFLSSGSVTELNIRYMNINLESYYILPLFYGGSIITSWSTIEDSNTSNVKGPTAIGNEFIGNKDSNAGLTYTIPSGNGLSNLSGHIIPLTRNSNEYEWDLNPIPTFSRAMFDIMKNNTYILYVVYNDSSWDIFSTNVEKFRNDFGYENPNVISTYPKINDTISPRISSISLTFSSQISRSSNRLSIYQINTTTNQYQFRQYYSGNSENCSVLNNTISCNISQSIINQWNSSYAIVVDNNFVKFASSDEPIYGITENIWTFNTISQTNPETYSGSATVIVRLTHEGTGVYESLSDSEKYKFLNSLFDELIESIPTTPGRLLLTNRIQFDPSTSPAKYLLQIRILGSSDLYQASVPHIINDMESLIINKDTSIMSINNHTKYLDSSYGVKININFWDEIKYKLLEISIGCIILSLIALWARYTNPKGQSFMIFTVAFMLFDSVMDVLFIVENGKDVPSIVILCFAVLTNLSAAILFISYELKYNKLFAKWIYKYINIVPIFVILSGSNVTILEFLTSNFGGFEFFNAPFLNCTRNWIFWGSITKTIIENIPQFIIQILYFQNTVKYEAIPFLTLVTGSIVLLNDLILKLFKIINNRYYLLDDVDITVDLTVDVTVDITVDLTVDLTVDITVDIMVDLTVEIT</sequence>
<keyword evidence="3" id="KW-1185">Reference proteome</keyword>